<keyword evidence="1" id="KW-0812">Transmembrane</keyword>
<feature type="transmembrane region" description="Helical" evidence="1">
    <location>
        <begin position="45"/>
        <end position="63"/>
    </location>
</feature>
<dbReference type="Proteomes" id="UP000177698">
    <property type="component" value="Unassembled WGS sequence"/>
</dbReference>
<evidence type="ECO:0000313" key="3">
    <source>
        <dbReference type="Proteomes" id="UP000177698"/>
    </source>
</evidence>
<feature type="transmembrane region" description="Helical" evidence="1">
    <location>
        <begin position="102"/>
        <end position="121"/>
    </location>
</feature>
<accession>A0A1F7IA10</accession>
<comment type="caution">
    <text evidence="2">The sequence shown here is derived from an EMBL/GenBank/DDBJ whole genome shotgun (WGS) entry which is preliminary data.</text>
</comment>
<proteinExistence type="predicted"/>
<gene>
    <name evidence="2" type="ORF">A2954_01640</name>
</gene>
<protein>
    <submittedName>
        <fullName evidence="2">Uncharacterized protein</fullName>
    </submittedName>
</protein>
<dbReference type="AlphaFoldDB" id="A0A1F7IA10"/>
<evidence type="ECO:0000256" key="1">
    <source>
        <dbReference type="SAM" id="Phobius"/>
    </source>
</evidence>
<feature type="transmembrane region" description="Helical" evidence="1">
    <location>
        <begin position="20"/>
        <end position="39"/>
    </location>
</feature>
<dbReference type="EMBL" id="MGAG01000027">
    <property type="protein sequence ID" value="OGK40198.1"/>
    <property type="molecule type" value="Genomic_DNA"/>
</dbReference>
<organism evidence="2 3">
    <name type="scientific">Candidatus Roizmanbacteria bacterium RIFCSPLOWO2_01_FULL_37_12</name>
    <dbReference type="NCBI Taxonomy" id="1802056"/>
    <lineage>
        <taxon>Bacteria</taxon>
        <taxon>Candidatus Roizmaniibacteriota</taxon>
    </lineage>
</organism>
<reference evidence="2 3" key="1">
    <citation type="journal article" date="2016" name="Nat. Commun.">
        <title>Thousands of microbial genomes shed light on interconnected biogeochemical processes in an aquifer system.</title>
        <authorList>
            <person name="Anantharaman K."/>
            <person name="Brown C.T."/>
            <person name="Hug L.A."/>
            <person name="Sharon I."/>
            <person name="Castelle C.J."/>
            <person name="Probst A.J."/>
            <person name="Thomas B.C."/>
            <person name="Singh A."/>
            <person name="Wilkins M.J."/>
            <person name="Karaoz U."/>
            <person name="Brodie E.L."/>
            <person name="Williams K.H."/>
            <person name="Hubbard S.S."/>
            <person name="Banfield J.F."/>
        </authorList>
    </citation>
    <scope>NUCLEOTIDE SEQUENCE [LARGE SCALE GENOMIC DNA]</scope>
</reference>
<keyword evidence="1" id="KW-1133">Transmembrane helix</keyword>
<sequence length="127" mass="13443">MSAISLETSINKNRAVSKALILASPLFLSACGIYNSMVTDYPADPSLAIVNGLAASLVPLVLFKPMQGWQESENFPSLVVKGAYTLGFIALGIISALPDPFIGPKVYAGICVFAWVIGGGWKKVPKK</sequence>
<evidence type="ECO:0000313" key="2">
    <source>
        <dbReference type="EMBL" id="OGK40198.1"/>
    </source>
</evidence>
<feature type="transmembrane region" description="Helical" evidence="1">
    <location>
        <begin position="75"/>
        <end position="96"/>
    </location>
</feature>
<keyword evidence="1" id="KW-0472">Membrane</keyword>
<name>A0A1F7IA10_9BACT</name>